<name>A0ABP7L5T2_9GAMM</name>
<dbReference type="EMBL" id="BAABDG010000002">
    <property type="protein sequence ID" value="GAA3895502.1"/>
    <property type="molecule type" value="Genomic_DNA"/>
</dbReference>
<accession>A0ABP7L5T2</accession>
<comment type="caution">
    <text evidence="1">The sequence shown here is derived from an EMBL/GenBank/DDBJ whole genome shotgun (WGS) entry which is preliminary data.</text>
</comment>
<sequence>MEIIIRGSEPEDAQSYQRIYSDPTVYANTLQLPYPSVAHWRNKRKAAFRNGHYCDVMLMAKLK</sequence>
<reference evidence="2" key="1">
    <citation type="journal article" date="2019" name="Int. J. Syst. Evol. Microbiol.">
        <title>The Global Catalogue of Microorganisms (GCM) 10K type strain sequencing project: providing services to taxonomists for standard genome sequencing and annotation.</title>
        <authorList>
            <consortium name="The Broad Institute Genomics Platform"/>
            <consortium name="The Broad Institute Genome Sequencing Center for Infectious Disease"/>
            <person name="Wu L."/>
            <person name="Ma J."/>
        </authorList>
    </citation>
    <scope>NUCLEOTIDE SEQUENCE [LARGE SCALE GENOMIC DNA]</scope>
    <source>
        <strain evidence="2">JCM 17201</strain>
    </source>
</reference>
<evidence type="ECO:0000313" key="1">
    <source>
        <dbReference type="EMBL" id="GAA3895502.1"/>
    </source>
</evidence>
<gene>
    <name evidence="1" type="ORF">GCM10022405_21130</name>
</gene>
<protein>
    <recommendedName>
        <fullName evidence="3">Acetyltransferase</fullName>
    </recommendedName>
</protein>
<keyword evidence="2" id="KW-1185">Reference proteome</keyword>
<evidence type="ECO:0008006" key="3">
    <source>
        <dbReference type="Google" id="ProtNLM"/>
    </source>
</evidence>
<organism evidence="1 2">
    <name type="scientific">Gibbsiella dentisursi</name>
    <dbReference type="NCBI Taxonomy" id="796890"/>
    <lineage>
        <taxon>Bacteria</taxon>
        <taxon>Pseudomonadati</taxon>
        <taxon>Pseudomonadota</taxon>
        <taxon>Gammaproteobacteria</taxon>
        <taxon>Enterobacterales</taxon>
        <taxon>Yersiniaceae</taxon>
        <taxon>Gibbsiella</taxon>
    </lineage>
</organism>
<evidence type="ECO:0000313" key="2">
    <source>
        <dbReference type="Proteomes" id="UP001499994"/>
    </source>
</evidence>
<dbReference type="Proteomes" id="UP001499994">
    <property type="component" value="Unassembled WGS sequence"/>
</dbReference>
<proteinExistence type="predicted"/>